<dbReference type="Pfam" id="PF05610">
    <property type="entry name" value="DUF779"/>
    <property type="match status" value="1"/>
</dbReference>
<accession>A0A1J5QZ88</accession>
<dbReference type="InterPro" id="IPR008497">
    <property type="entry name" value="DUF779"/>
</dbReference>
<proteinExistence type="predicted"/>
<organism evidence="1">
    <name type="scientific">mine drainage metagenome</name>
    <dbReference type="NCBI Taxonomy" id="410659"/>
    <lineage>
        <taxon>unclassified sequences</taxon>
        <taxon>metagenomes</taxon>
        <taxon>ecological metagenomes</taxon>
    </lineage>
</organism>
<protein>
    <recommendedName>
        <fullName evidence="2">Protein containing DUF779</fullName>
    </recommendedName>
</protein>
<dbReference type="AlphaFoldDB" id="A0A1J5QZ88"/>
<reference evidence="1" key="1">
    <citation type="submission" date="2016-10" db="EMBL/GenBank/DDBJ databases">
        <title>Sequence of Gallionella enrichment culture.</title>
        <authorList>
            <person name="Poehlein A."/>
            <person name="Muehling M."/>
            <person name="Daniel R."/>
        </authorList>
    </citation>
    <scope>NUCLEOTIDE SEQUENCE</scope>
</reference>
<name>A0A1J5QZ88_9ZZZZ</name>
<sequence length="119" mass="12639">MTETTVPARITATPAAREAIARLRADRGGPVMFVQSGGCCAGSTPMCFPLGEFILGDVDVLLGDIDGSPFYIDKRLDEAWHQDVFLLDVAEGGPEDFSLPAGEDLHFVTLSPACVVPTD</sequence>
<dbReference type="EMBL" id="MLJW01000351">
    <property type="protein sequence ID" value="OIQ88936.1"/>
    <property type="molecule type" value="Genomic_DNA"/>
</dbReference>
<evidence type="ECO:0000313" key="1">
    <source>
        <dbReference type="EMBL" id="OIQ88936.1"/>
    </source>
</evidence>
<comment type="caution">
    <text evidence="1">The sequence shown here is derived from an EMBL/GenBank/DDBJ whole genome shotgun (WGS) entry which is preliminary data.</text>
</comment>
<gene>
    <name evidence="1" type="ORF">GALL_291670</name>
</gene>
<evidence type="ECO:0008006" key="2">
    <source>
        <dbReference type="Google" id="ProtNLM"/>
    </source>
</evidence>